<dbReference type="SUPFAM" id="SSF53448">
    <property type="entry name" value="Nucleotide-diphospho-sugar transferases"/>
    <property type="match status" value="1"/>
</dbReference>
<dbReference type="Pfam" id="PF00535">
    <property type="entry name" value="Glycos_transf_2"/>
    <property type="match status" value="1"/>
</dbReference>
<dbReference type="Proteomes" id="UP000253759">
    <property type="component" value="Unassembled WGS sequence"/>
</dbReference>
<dbReference type="AlphaFoldDB" id="A0A369W851"/>
<dbReference type="PANTHER" id="PTHR43179:SF12">
    <property type="entry name" value="GALACTOFURANOSYLTRANSFERASE GLFT2"/>
    <property type="match status" value="1"/>
</dbReference>
<sequence>MAVSEPVQLLSAPPVGTDGKGARWKRWCSGPVRCRLPEGGVTAGLAVVVIGFRAQKGLVDAVASLLAQETVPEIVVVNSGGGDAGALLERFAGRIGIIDVAQPLRAGAARNIGIDASSAPYVAFLAGDCRAADGWVAARLAAHEKGARAVASAIAVPGQENAAALAAHLTLFGLRSPQMRPPQALRYGVSYARSVFGELGYFNVALRIAEDTDFAQRLGRSLPAAWVPAIRTIHRNPRTAVALAGDMFGRGRRAARRNGANTSIKTVIGDARQRAGAALRIGRDALGFDGGTLRRTRPYVALASLAYALGLARGAARLARGQNLFERAEEADRAGRGERAIALFEAAVALDPESVWFRLHCADAHRRQGSDGAAAHIRQAIALSAYRSANARRLAAWLAERQLHSYGAELAELVGYTLPFERELRMGSESASS</sequence>
<proteinExistence type="inferred from homology"/>
<dbReference type="Gene3D" id="3.90.550.10">
    <property type="entry name" value="Spore Coat Polysaccharide Biosynthesis Protein SpsA, Chain A"/>
    <property type="match status" value="1"/>
</dbReference>
<comment type="similarity">
    <text evidence="1">Belongs to the glycosyltransferase 2 family.</text>
</comment>
<organism evidence="5 6">
    <name type="scientific">Pelagibacterium lacus</name>
    <dbReference type="NCBI Taxonomy" id="2282655"/>
    <lineage>
        <taxon>Bacteria</taxon>
        <taxon>Pseudomonadati</taxon>
        <taxon>Pseudomonadota</taxon>
        <taxon>Alphaproteobacteria</taxon>
        <taxon>Hyphomicrobiales</taxon>
        <taxon>Devosiaceae</taxon>
        <taxon>Pelagibacterium</taxon>
    </lineage>
</organism>
<dbReference type="GO" id="GO:0016757">
    <property type="term" value="F:glycosyltransferase activity"/>
    <property type="evidence" value="ECO:0007669"/>
    <property type="project" value="UniProtKB-KW"/>
</dbReference>
<accession>A0A369W851</accession>
<dbReference type="SUPFAM" id="SSF48452">
    <property type="entry name" value="TPR-like"/>
    <property type="match status" value="1"/>
</dbReference>
<protein>
    <submittedName>
        <fullName evidence="5">Glycosyltransferase</fullName>
    </submittedName>
</protein>
<keyword evidence="3 5" id="KW-0808">Transferase</keyword>
<dbReference type="OrthoDB" id="3180470at2"/>
<dbReference type="InterPro" id="IPR011990">
    <property type="entry name" value="TPR-like_helical_dom_sf"/>
</dbReference>
<dbReference type="RefSeq" id="WP_114645087.1">
    <property type="nucleotide sequence ID" value="NZ_QQNH01000005.1"/>
</dbReference>
<evidence type="ECO:0000313" key="5">
    <source>
        <dbReference type="EMBL" id="RDE09540.1"/>
    </source>
</evidence>
<keyword evidence="2" id="KW-0328">Glycosyltransferase</keyword>
<evidence type="ECO:0000256" key="3">
    <source>
        <dbReference type="ARBA" id="ARBA00022679"/>
    </source>
</evidence>
<feature type="domain" description="Glycosyltransferase 2-like" evidence="4">
    <location>
        <begin position="47"/>
        <end position="164"/>
    </location>
</feature>
<name>A0A369W851_9HYPH</name>
<dbReference type="EMBL" id="QQNH01000005">
    <property type="protein sequence ID" value="RDE09540.1"/>
    <property type="molecule type" value="Genomic_DNA"/>
</dbReference>
<evidence type="ECO:0000259" key="4">
    <source>
        <dbReference type="Pfam" id="PF00535"/>
    </source>
</evidence>
<dbReference type="Gene3D" id="1.25.40.10">
    <property type="entry name" value="Tetratricopeptide repeat domain"/>
    <property type="match status" value="1"/>
</dbReference>
<dbReference type="InterPro" id="IPR029044">
    <property type="entry name" value="Nucleotide-diphossugar_trans"/>
</dbReference>
<dbReference type="InterPro" id="IPR001173">
    <property type="entry name" value="Glyco_trans_2-like"/>
</dbReference>
<gene>
    <name evidence="5" type="ORF">DVH29_05100</name>
</gene>
<comment type="caution">
    <text evidence="5">The sequence shown here is derived from an EMBL/GenBank/DDBJ whole genome shotgun (WGS) entry which is preliminary data.</text>
</comment>
<evidence type="ECO:0000313" key="6">
    <source>
        <dbReference type="Proteomes" id="UP000253759"/>
    </source>
</evidence>
<reference evidence="6" key="1">
    <citation type="submission" date="2018-07" db="EMBL/GenBank/DDBJ databases">
        <authorList>
            <person name="Liu B.-T."/>
            <person name="Du Z."/>
        </authorList>
    </citation>
    <scope>NUCLEOTIDE SEQUENCE [LARGE SCALE GENOMIC DNA]</scope>
    <source>
        <strain evidence="6">XYN52</strain>
    </source>
</reference>
<evidence type="ECO:0000256" key="2">
    <source>
        <dbReference type="ARBA" id="ARBA00022676"/>
    </source>
</evidence>
<keyword evidence="6" id="KW-1185">Reference proteome</keyword>
<evidence type="ECO:0000256" key="1">
    <source>
        <dbReference type="ARBA" id="ARBA00006739"/>
    </source>
</evidence>
<dbReference type="PANTHER" id="PTHR43179">
    <property type="entry name" value="RHAMNOSYLTRANSFERASE WBBL"/>
    <property type="match status" value="1"/>
</dbReference>